<evidence type="ECO:0000256" key="1">
    <source>
        <dbReference type="ARBA" id="ARBA00008866"/>
    </source>
</evidence>
<keyword evidence="4 6" id="KW-0694">RNA-binding</keyword>
<evidence type="ECO:0000313" key="9">
    <source>
        <dbReference type="EMBL" id="TNN07668.1"/>
    </source>
</evidence>
<dbReference type="STRING" id="6182.A0A4Z2CU90"/>
<evidence type="ECO:0000256" key="6">
    <source>
        <dbReference type="PROSITE-ProRule" id="PRU00176"/>
    </source>
</evidence>
<feature type="domain" description="RRM" evidence="8">
    <location>
        <begin position="612"/>
        <end position="693"/>
    </location>
</feature>
<organism evidence="9 10">
    <name type="scientific">Schistosoma japonicum</name>
    <name type="common">Blood fluke</name>
    <dbReference type="NCBI Taxonomy" id="6182"/>
    <lineage>
        <taxon>Eukaryota</taxon>
        <taxon>Metazoa</taxon>
        <taxon>Spiralia</taxon>
        <taxon>Lophotrochozoa</taxon>
        <taxon>Platyhelminthes</taxon>
        <taxon>Trematoda</taxon>
        <taxon>Digenea</taxon>
        <taxon>Strigeidida</taxon>
        <taxon>Schistosomatoidea</taxon>
        <taxon>Schistosomatidae</taxon>
        <taxon>Schistosoma</taxon>
    </lineage>
</organism>
<dbReference type="Gene3D" id="3.30.70.330">
    <property type="match status" value="3"/>
</dbReference>
<dbReference type="EMBL" id="SKCS01000424">
    <property type="protein sequence ID" value="TNN07668.1"/>
    <property type="molecule type" value="Genomic_DNA"/>
</dbReference>
<proteinExistence type="inferred from homology"/>
<keyword evidence="3" id="KW-0677">Repeat</keyword>
<name>A0A4Z2CU90_SCHJA</name>
<dbReference type="GO" id="GO:0008380">
    <property type="term" value="P:RNA splicing"/>
    <property type="evidence" value="ECO:0007669"/>
    <property type="project" value="UniProtKB-KW"/>
</dbReference>
<dbReference type="InterPro" id="IPR000504">
    <property type="entry name" value="RRM_dom"/>
</dbReference>
<comment type="similarity">
    <text evidence="1">Belongs to the ESRP family.</text>
</comment>
<feature type="region of interest" description="Disordered" evidence="7">
    <location>
        <begin position="904"/>
        <end position="924"/>
    </location>
</feature>
<dbReference type="InterPro" id="IPR050666">
    <property type="entry name" value="ESRP"/>
</dbReference>
<evidence type="ECO:0000259" key="8">
    <source>
        <dbReference type="PROSITE" id="PS50102"/>
    </source>
</evidence>
<reference evidence="9 10" key="1">
    <citation type="submission" date="2019-03" db="EMBL/GenBank/DDBJ databases">
        <title>An improved genome assembly of the fluke Schistosoma japonicum.</title>
        <authorList>
            <person name="Hu W."/>
            <person name="Luo F."/>
            <person name="Yin M."/>
            <person name="Mo X."/>
            <person name="Sun C."/>
            <person name="Wu Q."/>
            <person name="Zhu B."/>
            <person name="Xiang M."/>
            <person name="Wang J."/>
            <person name="Wang Y."/>
            <person name="Zhang T."/>
            <person name="Xu B."/>
            <person name="Zheng H."/>
            <person name="Feng Z."/>
        </authorList>
    </citation>
    <scope>NUCLEOTIDE SEQUENCE [LARGE SCALE GENOMIC DNA]</scope>
    <source>
        <strain evidence="9">HuSjv2</strain>
        <tissue evidence="9">Worms</tissue>
    </source>
</reference>
<dbReference type="Pfam" id="PF00076">
    <property type="entry name" value="RRM_1"/>
    <property type="match status" value="1"/>
</dbReference>
<dbReference type="EMBL" id="SKCS01000424">
    <property type="protein sequence ID" value="TNN07667.1"/>
    <property type="molecule type" value="Genomic_DNA"/>
</dbReference>
<feature type="region of interest" description="Disordered" evidence="7">
    <location>
        <begin position="67"/>
        <end position="87"/>
    </location>
</feature>
<dbReference type="Proteomes" id="UP000311919">
    <property type="component" value="Unassembled WGS sequence"/>
</dbReference>
<protein>
    <submittedName>
        <fullName evidence="9">RNA-binding protein</fullName>
    </submittedName>
</protein>
<sequence length="1397" mass="158456">MEIINSNDLNLLNQVKKSKHEYQHLTTDNVSTTRNFYTEFHENQSINNFQQIDYSFCTMSTTMTSSLSSSSSSSSSSPPTSTSFIRSSPSHNLLAQSMNDNRNEPDCLVIFNICTSGRQYEETGSDEHPIMLLTAKIYNLKQIDEDGAEFQQFIKPSQIIFHDTKETNLSKIKQSHIKLTNDEIYSQEDDDSTTTDITIKSYVNEEECNLKIIEPSDECMKVTSVNSHILREAPLLETALKHFNQWLQDNNLYSFKSDRSTMNTKYPQHSCQDQFASLTSFQSSSTATTDTTVTSNTITNEEMECDENRKSFILLVDGPYGIRLTLHPETTTKSIDLTNYPYFYQFIDIKKSFTKFYQLNTIPKTVNEMIKYLHIDSEYSPPYSNIQLEEIFFQESENETNDKQYDYELCDSKMQTSESTRNLLQNHLNYTTVEESYELDHVDQQFNFTLNEELQNQPGYWPTEHCKILVKIVQKMTLDGMKWTEFETVNREYYPAIISKSDIVSDNVVVRARGLPWQATDLEIFQFFSGINIAKGGISLVLSKIGRRNGEALIQFVDEEQQSLALRKHKHHVGKRYIEVYAATGQDFVSVAGGETQEAIDFLEKLTTPTQTLIRMRGLPYTTTPEQIIAFFANTNCPVQFDADGILFVNKRDGRATGDAFVIFETKAIAERALENNKQHIGNRYIELFKSTPAEVNQVMNSILNPTCEEQIHCWNNLTECTTNNSSVFTVNNNVYMPPLNETNNLLYPNYNLKLLSNQSIIPPDITYPPHIFSMLNSNPSFINQGQQLVNTQQQTLSYGLTTNLSQNPNLCLQQILPSTNTMNTSMTNILPIDHLNTFNSLDMLNNFIGVMNTTSSPNQLITTDYTRPIGTMQSLNNLGSALILPRFSINSIPLPINSTSYNVNSSNNSSNNSSSSSGSSNVSMNTTSITNNVNNKQFNITDFTNLQLLQVFGPNILMASTTTNNNNNNTTTVNTTNNINSNSNNNNENLLNLHLSIEQIAKTFIRICGMPINADITDILIFLQDNWRNVAVHGIHLVYDVTGQPIGEAMIQFVTELSAQKVCEQKHKSIFIKYGLPFPFGVYVDVIQCTIEDLNQLLSNMSRNIETFTNLISSSTSSVSTVASMNPLTLTQLSGLDELKSIHGVYHDSIPKSSIPLHTGYGITQPNFVQLKNIHLNPFISSRELNNFNIPPPILPNVCDYIPGINNAFPLSIPCIENITNGFQIPNFIYPTSMPNIFTNHESSRFLSTSIPYITNYHNDNNIIIDNNNNNNKNNVNDVKTNSWINHNNKNVDIMNNSELQLYRSNNLIRSKHDNKPIIVTINGLPNDMNSIDFNKWLQEKIKHLNILSIQFENSLNEISNGSVKLYLQHYSDAELIVQEFNNTNLNNFRISAQTN</sequence>
<dbReference type="GO" id="GO:0006397">
    <property type="term" value="P:mRNA processing"/>
    <property type="evidence" value="ECO:0007669"/>
    <property type="project" value="UniProtKB-KW"/>
</dbReference>
<gene>
    <name evidence="9" type="ORF">EWB00_007583</name>
</gene>
<keyword evidence="10" id="KW-1185">Reference proteome</keyword>
<dbReference type="PROSITE" id="PS50102">
    <property type="entry name" value="RRM"/>
    <property type="match status" value="1"/>
</dbReference>
<dbReference type="Gene3D" id="3.30.420.10">
    <property type="entry name" value="Ribonuclease H-like superfamily/Ribonuclease H"/>
    <property type="match status" value="1"/>
</dbReference>
<dbReference type="InterPro" id="IPR035979">
    <property type="entry name" value="RBD_domain_sf"/>
</dbReference>
<dbReference type="SUPFAM" id="SSF54928">
    <property type="entry name" value="RNA-binding domain, RBD"/>
    <property type="match status" value="3"/>
</dbReference>
<dbReference type="InterPro" id="IPR036397">
    <property type="entry name" value="RNaseH_sf"/>
</dbReference>
<evidence type="ECO:0000313" key="10">
    <source>
        <dbReference type="Proteomes" id="UP000311919"/>
    </source>
</evidence>
<keyword evidence="2" id="KW-0507">mRNA processing</keyword>
<evidence type="ECO:0000256" key="4">
    <source>
        <dbReference type="ARBA" id="ARBA00022884"/>
    </source>
</evidence>
<dbReference type="OrthoDB" id="431068at2759"/>
<evidence type="ECO:0000256" key="5">
    <source>
        <dbReference type="ARBA" id="ARBA00023187"/>
    </source>
</evidence>
<keyword evidence="5" id="KW-0508">mRNA splicing</keyword>
<dbReference type="InterPro" id="IPR012677">
    <property type="entry name" value="Nucleotide-bd_a/b_plait_sf"/>
</dbReference>
<accession>A0A4Z2CU90</accession>
<dbReference type="SMART" id="SM00360">
    <property type="entry name" value="RRM"/>
    <property type="match status" value="3"/>
</dbReference>
<dbReference type="PANTHER" id="PTHR13976">
    <property type="entry name" value="HETEROGENEOUS NUCLEAR RIBONUCLEOPROTEIN-RELATED"/>
    <property type="match status" value="1"/>
</dbReference>
<evidence type="ECO:0000256" key="3">
    <source>
        <dbReference type="ARBA" id="ARBA00022737"/>
    </source>
</evidence>
<evidence type="ECO:0000256" key="2">
    <source>
        <dbReference type="ARBA" id="ARBA00022664"/>
    </source>
</evidence>
<dbReference type="GO" id="GO:0003723">
    <property type="term" value="F:RNA binding"/>
    <property type="evidence" value="ECO:0007669"/>
    <property type="project" value="UniProtKB-UniRule"/>
</dbReference>
<dbReference type="CDD" id="cd12507">
    <property type="entry name" value="RRM1_ESRPs_Fusilli"/>
    <property type="match status" value="1"/>
</dbReference>
<comment type="caution">
    <text evidence="9">The sequence shown here is derived from an EMBL/GenBank/DDBJ whole genome shotgun (WGS) entry which is preliminary data.</text>
</comment>
<evidence type="ECO:0000256" key="7">
    <source>
        <dbReference type="SAM" id="MobiDB-lite"/>
    </source>
</evidence>